<sequence length="367" mass="39215">MLPADVVIVGAGPAGATAALNLAPFRRVLLVDRRPEPTDRIGESLAPAARRLLSDMGLWADFLADGHSPCHVARSRWGTEVPGEQDALANLDGPGWHLDRRRFEERLRRTAVARGAALLAPASPVGLERAGDGWCLRLEHGGRVLDVATRWIIDAGGRASGLLKPFGAERRARDRLICGWLHGTRTEGSTGGGLTYTESAPDGWWYTAPLPDGRRVLAWHTDADLPAAEALRTAPGLLGQAARSPTLGAQLADTCFDDTIAPGVITAHGSVLASPVGDNWLAVGDAALSFDPLSSQGLFNALFTGLAAAEATDRALSGDPSATSDYAGTLADIDAAYRRNVTAWYALERRWPEQEFWRRRLTGMPPV</sequence>
<dbReference type="InterPro" id="IPR050816">
    <property type="entry name" value="Flavin-dep_Halogenase_NPB"/>
</dbReference>
<dbReference type="RefSeq" id="WP_120642191.1">
    <property type="nucleotide sequence ID" value="NZ_RAWB01000029.1"/>
</dbReference>
<dbReference type="Gene3D" id="3.50.50.60">
    <property type="entry name" value="FAD/NAD(P)-binding domain"/>
    <property type="match status" value="1"/>
</dbReference>
<accession>A0A3A8QIU9</accession>
<dbReference type="InterPro" id="IPR036188">
    <property type="entry name" value="FAD/NAD-bd_sf"/>
</dbReference>
<gene>
    <name evidence="2" type="ORF">D7V93_04610</name>
</gene>
<evidence type="ECO:0000313" key="3">
    <source>
        <dbReference type="Proteomes" id="UP000272888"/>
    </source>
</evidence>
<dbReference type="Pfam" id="PF01494">
    <property type="entry name" value="FAD_binding_3"/>
    <property type="match status" value="1"/>
</dbReference>
<proteinExistence type="predicted"/>
<dbReference type="EMBL" id="RAWB01000029">
    <property type="protein sequence ID" value="RKH66255.1"/>
    <property type="molecule type" value="Genomic_DNA"/>
</dbReference>
<evidence type="ECO:0000313" key="2">
    <source>
        <dbReference type="EMBL" id="RKH66255.1"/>
    </source>
</evidence>
<dbReference type="InterPro" id="IPR002938">
    <property type="entry name" value="FAD-bd"/>
</dbReference>
<dbReference type="AlphaFoldDB" id="A0A3A8QIU9"/>
<dbReference type="Proteomes" id="UP000272888">
    <property type="component" value="Unassembled WGS sequence"/>
</dbReference>
<keyword evidence="3" id="KW-1185">Reference proteome</keyword>
<dbReference type="GO" id="GO:0071949">
    <property type="term" value="F:FAD binding"/>
    <property type="evidence" value="ECO:0007669"/>
    <property type="project" value="InterPro"/>
</dbReference>
<reference evidence="3" key="1">
    <citation type="submission" date="2018-09" db="EMBL/GenBank/DDBJ databases">
        <authorList>
            <person name="Livingstone P.G."/>
            <person name="Whitworth D.E."/>
        </authorList>
    </citation>
    <scope>NUCLEOTIDE SEQUENCE [LARGE SCALE GENOMIC DNA]</scope>
    <source>
        <strain evidence="3">CA051B</strain>
    </source>
</reference>
<protein>
    <submittedName>
        <fullName evidence="2">NAD(P)/FAD-dependent oxidoreductase</fullName>
    </submittedName>
</protein>
<organism evidence="2 3">
    <name type="scientific">Corallococcus llansteffanensis</name>
    <dbReference type="NCBI Taxonomy" id="2316731"/>
    <lineage>
        <taxon>Bacteria</taxon>
        <taxon>Pseudomonadati</taxon>
        <taxon>Myxococcota</taxon>
        <taxon>Myxococcia</taxon>
        <taxon>Myxococcales</taxon>
        <taxon>Cystobacterineae</taxon>
        <taxon>Myxococcaceae</taxon>
        <taxon>Corallococcus</taxon>
    </lineage>
</organism>
<comment type="caution">
    <text evidence="2">The sequence shown here is derived from an EMBL/GenBank/DDBJ whole genome shotgun (WGS) entry which is preliminary data.</text>
</comment>
<dbReference type="Gene3D" id="3.30.9.100">
    <property type="match status" value="1"/>
</dbReference>
<evidence type="ECO:0000259" key="1">
    <source>
        <dbReference type="Pfam" id="PF01494"/>
    </source>
</evidence>
<dbReference type="SUPFAM" id="SSF51905">
    <property type="entry name" value="FAD/NAD(P)-binding domain"/>
    <property type="match status" value="1"/>
</dbReference>
<dbReference type="PANTHER" id="PTHR43747:SF1">
    <property type="entry name" value="SLR1998 PROTEIN"/>
    <property type="match status" value="1"/>
</dbReference>
<name>A0A3A8QIU9_9BACT</name>
<feature type="domain" description="FAD-binding" evidence="1">
    <location>
        <begin position="4"/>
        <end position="178"/>
    </location>
</feature>
<dbReference type="PANTHER" id="PTHR43747">
    <property type="entry name" value="FAD-BINDING PROTEIN"/>
    <property type="match status" value="1"/>
</dbReference>